<protein>
    <submittedName>
        <fullName evidence="1">Phytanoyl-CoA dioxygenase</fullName>
    </submittedName>
</protein>
<dbReference type="InterPro" id="IPR008775">
    <property type="entry name" value="Phytyl_CoA_dOase-like"/>
</dbReference>
<organism evidence="1 2">
    <name type="scientific">Stanieria cyanosphaera (strain ATCC 29371 / PCC 7437)</name>
    <dbReference type="NCBI Taxonomy" id="111780"/>
    <lineage>
        <taxon>Bacteria</taxon>
        <taxon>Bacillati</taxon>
        <taxon>Cyanobacteriota</taxon>
        <taxon>Cyanophyceae</taxon>
        <taxon>Pleurocapsales</taxon>
        <taxon>Dermocarpellaceae</taxon>
        <taxon>Stanieria</taxon>
    </lineage>
</organism>
<proteinExistence type="predicted"/>
<name>K9XZU5_STAC7</name>
<dbReference type="GO" id="GO:0005506">
    <property type="term" value="F:iron ion binding"/>
    <property type="evidence" value="ECO:0007669"/>
    <property type="project" value="UniProtKB-ARBA"/>
</dbReference>
<dbReference type="Proteomes" id="UP000010473">
    <property type="component" value="Chromosome"/>
</dbReference>
<reference evidence="2" key="1">
    <citation type="journal article" date="2013" name="Proc. Natl. Acad. Sci. U.S.A.">
        <title>Improving the coverage of the cyanobacterial phylum using diversity-driven genome sequencing.</title>
        <authorList>
            <person name="Shih P.M."/>
            <person name="Wu D."/>
            <person name="Latifi A."/>
            <person name="Axen S.D."/>
            <person name="Fewer D.P."/>
            <person name="Talla E."/>
            <person name="Calteau A."/>
            <person name="Cai F."/>
            <person name="Tandeau de Marsac N."/>
            <person name="Rippka R."/>
            <person name="Herdman M."/>
            <person name="Sivonen K."/>
            <person name="Coursin T."/>
            <person name="Laurent T."/>
            <person name="Goodwin L."/>
            <person name="Nolan M."/>
            <person name="Davenport K.W."/>
            <person name="Han C.S."/>
            <person name="Rubin E.M."/>
            <person name="Eisen J.A."/>
            <person name="Woyke T."/>
            <person name="Gugger M."/>
            <person name="Kerfeld C.A."/>
        </authorList>
    </citation>
    <scope>NUCLEOTIDE SEQUENCE [LARGE SCALE GENOMIC DNA]</scope>
    <source>
        <strain evidence="2">ATCC 29371 / PCC 7437</strain>
    </source>
</reference>
<dbReference type="SUPFAM" id="SSF51197">
    <property type="entry name" value="Clavaminate synthase-like"/>
    <property type="match status" value="1"/>
</dbReference>
<dbReference type="EMBL" id="CP003653">
    <property type="protein sequence ID" value="AFZ37646.1"/>
    <property type="molecule type" value="Genomic_DNA"/>
</dbReference>
<evidence type="ECO:0000313" key="1">
    <source>
        <dbReference type="EMBL" id="AFZ37646.1"/>
    </source>
</evidence>
<dbReference type="GO" id="GO:0016706">
    <property type="term" value="F:2-oxoglutarate-dependent dioxygenase activity"/>
    <property type="evidence" value="ECO:0007669"/>
    <property type="project" value="UniProtKB-ARBA"/>
</dbReference>
<accession>K9XZU5</accession>
<keyword evidence="1" id="KW-0560">Oxidoreductase</keyword>
<sequence>MNESLKTKLVEKNQFKFYLSSQQLELLPTDEEVSFYQEHGWFITKQKVIPDEIIDQAIIGSQKFYRGEIDAEIPYKTGYSDWKPGDGDAVRNNQHVSYRQKELKKLMLQPIIGAIAARLAGTTEIRLFEDTLVYKAPVTKENEGGVVGWHTDYSYSSNCTSKKMLSAWIPFHDLSLERSPLIVIDGSHKWSNTEHLRYFNSQNLQQIAQQFAQEGRKIVEVPMLLKKGQISFHHSYTIHGSYPNHSNLPRQAFALYLQDRDNHYQPYWNNGVEIHHFLESMCRKLPNGEPDFSDPDIFPVIWSK</sequence>
<keyword evidence="2" id="KW-1185">Reference proteome</keyword>
<dbReference type="AlphaFoldDB" id="K9XZU5"/>
<dbReference type="eggNOG" id="COG5285">
    <property type="taxonomic scope" value="Bacteria"/>
</dbReference>
<evidence type="ECO:0000313" key="2">
    <source>
        <dbReference type="Proteomes" id="UP000010473"/>
    </source>
</evidence>
<dbReference type="Gene3D" id="2.60.120.620">
    <property type="entry name" value="q2cbj1_9rhob like domain"/>
    <property type="match status" value="1"/>
</dbReference>
<dbReference type="STRING" id="111780.Sta7437_4169"/>
<dbReference type="RefSeq" id="WP_015195300.1">
    <property type="nucleotide sequence ID" value="NC_019748.1"/>
</dbReference>
<gene>
    <name evidence="1" type="ordered locus">Sta7437_4169</name>
</gene>
<dbReference type="PANTHER" id="PTHR20883:SF48">
    <property type="entry name" value="ECTOINE DIOXYGENASE"/>
    <property type="match status" value="1"/>
</dbReference>
<dbReference type="KEGG" id="scs:Sta7437_4169"/>
<dbReference type="PATRIC" id="fig|111780.3.peg.4321"/>
<dbReference type="OrthoDB" id="9814777at2"/>
<dbReference type="PANTHER" id="PTHR20883">
    <property type="entry name" value="PHYTANOYL-COA DIOXYGENASE DOMAIN CONTAINING 1"/>
    <property type="match status" value="1"/>
</dbReference>
<dbReference type="HOGENOM" id="CLU_048953_8_1_3"/>
<keyword evidence="1" id="KW-0223">Dioxygenase</keyword>
<dbReference type="Pfam" id="PF05721">
    <property type="entry name" value="PhyH"/>
    <property type="match status" value="1"/>
</dbReference>